<comment type="similarity">
    <text evidence="2">Belongs to the glycosyltransferase 2 family.</text>
</comment>
<dbReference type="InterPro" id="IPR040492">
    <property type="entry name" value="GlfT2_N"/>
</dbReference>
<evidence type="ECO:0000313" key="7">
    <source>
        <dbReference type="EMBL" id="NEG90196.1"/>
    </source>
</evidence>
<sequence>MSQAEQHTIWRVVFPSSNVGLDESFRVAAAPIYGSGRALSDATDVDDATTADTTSVGNATLHGWIVSRTMLEIPAGHVYSTGSYYNAFPAAYWAQWTDVREVTLRMQVRGDATVTVYRSDSRAHVSVVSTAAVSAAGSFPTAPTPAAPQTVTQTDPQTVEVTVPIDGMTEGGWLWFDVEATGGQSVTLSDAAWLTDAPAKRNLTASLAITTMNKPEWCVRQFNLLANMADMSLIDAVYVVDQGTKLVTEQDGYAEAKARLGDKLRVIRQGNIGGSGGFARGMYEVERHGDSGYALLLDDDTVLEPESISRAVAFADHCVKPTLVGGNMLFLSEPTRLCALAEVFDRKRVFWKVADGTPKFDDLAARPFVESTYLHKRADADYNAWWMCLIPVEAIRRIGLAYPFFIKNDDVEYGVRAQQAGFRTVTVPGVCLWHQSFVDKDDILDWQAYFHVRNKIIMGLLYSRLPWGGSLFREMMRASMSAAIKMRYSAVTLHQMAVSDVLQGAEHIGDILESRLPQIRAAREAQPDTHMEPLAELPDTVLVKDRKAADEATDGMQAMLHQLTPPRRNARNVIDGYVEPQKAYWKVDDAKSGLAASVPLDGSAADIQHVLDSLDMVAHDSTEHWHVMGHMDSAVFVNKDKGTGVLLRRRPFLAAVRLAKVAVLYGRLALGWRKYQSAYRKEFSRMVSPDWWQRYFGE</sequence>
<organism evidence="7 8">
    <name type="scientific">Bifidobacterium aerophilum</name>
    <dbReference type="NCBI Taxonomy" id="1798155"/>
    <lineage>
        <taxon>Bacteria</taxon>
        <taxon>Bacillati</taxon>
        <taxon>Actinomycetota</taxon>
        <taxon>Actinomycetes</taxon>
        <taxon>Bifidobacteriales</taxon>
        <taxon>Bifidobacteriaceae</taxon>
        <taxon>Bifidobacterium</taxon>
    </lineage>
</organism>
<evidence type="ECO:0000259" key="5">
    <source>
        <dbReference type="Pfam" id="PF17994"/>
    </source>
</evidence>
<keyword evidence="4 7" id="KW-0808">Transferase</keyword>
<feature type="domain" description="Galactofuranosyltransferase-2 C-terminal" evidence="6">
    <location>
        <begin position="471"/>
        <end position="585"/>
    </location>
</feature>
<proteinExistence type="inferred from homology"/>
<dbReference type="PANTHER" id="PTHR43179">
    <property type="entry name" value="RHAMNOSYLTRANSFERASE WBBL"/>
    <property type="match status" value="1"/>
</dbReference>
<feature type="domain" description="Galactofuranosyltransferase GlfT2 N-terminal" evidence="5">
    <location>
        <begin position="65"/>
        <end position="196"/>
    </location>
</feature>
<dbReference type="Gene3D" id="3.90.550.60">
    <property type="match status" value="1"/>
</dbReference>
<gene>
    <name evidence="7" type="ORF">GFD25_09415</name>
</gene>
<name>A0A6N9Z6X7_9BIFI</name>
<comment type="pathway">
    <text evidence="1">Cell wall biogenesis; cell wall polysaccharide biosynthesis.</text>
</comment>
<keyword evidence="8" id="KW-1185">Reference proteome</keyword>
<dbReference type="Pfam" id="PF17994">
    <property type="entry name" value="Glft2_N"/>
    <property type="match status" value="1"/>
</dbReference>
<dbReference type="Proteomes" id="UP000469194">
    <property type="component" value="Unassembled WGS sequence"/>
</dbReference>
<dbReference type="RefSeq" id="WP_163232214.1">
    <property type="nucleotide sequence ID" value="NZ_WHZW01000020.1"/>
</dbReference>
<dbReference type="EMBL" id="WHZW01000020">
    <property type="protein sequence ID" value="NEG90196.1"/>
    <property type="molecule type" value="Genomic_DNA"/>
</dbReference>
<dbReference type="InterPro" id="IPR029044">
    <property type="entry name" value="Nucleotide-diphossugar_trans"/>
</dbReference>
<evidence type="ECO:0000256" key="3">
    <source>
        <dbReference type="ARBA" id="ARBA00022676"/>
    </source>
</evidence>
<dbReference type="AlphaFoldDB" id="A0A6N9Z6X7"/>
<evidence type="ECO:0000256" key="4">
    <source>
        <dbReference type="ARBA" id="ARBA00022679"/>
    </source>
</evidence>
<reference evidence="7 8" key="1">
    <citation type="submission" date="2019-10" db="EMBL/GenBank/DDBJ databases">
        <title>Bifidobacterium from non-human primates.</title>
        <authorList>
            <person name="Modesto M."/>
        </authorList>
    </citation>
    <scope>NUCLEOTIDE SEQUENCE [LARGE SCALE GENOMIC DNA]</scope>
    <source>
        <strain evidence="7 8">TRE17</strain>
    </source>
</reference>
<dbReference type="GO" id="GO:0016757">
    <property type="term" value="F:glycosyltransferase activity"/>
    <property type="evidence" value="ECO:0007669"/>
    <property type="project" value="UniProtKB-KW"/>
</dbReference>
<protein>
    <submittedName>
        <fullName evidence="7">Glycosyltransferase</fullName>
    </submittedName>
</protein>
<evidence type="ECO:0000256" key="1">
    <source>
        <dbReference type="ARBA" id="ARBA00004776"/>
    </source>
</evidence>
<dbReference type="InterPro" id="IPR045699">
    <property type="entry name" value="GlfT2_C"/>
</dbReference>
<dbReference type="PANTHER" id="PTHR43179:SF12">
    <property type="entry name" value="GALACTOFURANOSYLTRANSFERASE GLFT2"/>
    <property type="match status" value="1"/>
</dbReference>
<evidence type="ECO:0000259" key="6">
    <source>
        <dbReference type="Pfam" id="PF19320"/>
    </source>
</evidence>
<dbReference type="Pfam" id="PF13641">
    <property type="entry name" value="Glyco_tranf_2_3"/>
    <property type="match status" value="1"/>
</dbReference>
<evidence type="ECO:0000313" key="8">
    <source>
        <dbReference type="Proteomes" id="UP000469194"/>
    </source>
</evidence>
<evidence type="ECO:0000256" key="2">
    <source>
        <dbReference type="ARBA" id="ARBA00006739"/>
    </source>
</evidence>
<keyword evidence="3" id="KW-0328">Glycosyltransferase</keyword>
<accession>A0A6N9Z6X7</accession>
<comment type="caution">
    <text evidence="7">The sequence shown here is derived from an EMBL/GenBank/DDBJ whole genome shotgun (WGS) entry which is preliminary data.</text>
</comment>
<dbReference type="Pfam" id="PF19320">
    <property type="entry name" value="GlfT2_domain3"/>
    <property type="match status" value="2"/>
</dbReference>
<dbReference type="SUPFAM" id="SSF53448">
    <property type="entry name" value="Nucleotide-diphospho-sugar transferases"/>
    <property type="match status" value="1"/>
</dbReference>
<feature type="domain" description="Galactofuranosyltransferase-2 C-terminal" evidence="6">
    <location>
        <begin position="622"/>
        <end position="697"/>
    </location>
</feature>